<evidence type="ECO:0000313" key="10">
    <source>
        <dbReference type="Proteomes" id="UP000438182"/>
    </source>
</evidence>
<dbReference type="SUPFAM" id="SSF52743">
    <property type="entry name" value="Subtilisin-like"/>
    <property type="match status" value="1"/>
</dbReference>
<dbReference type="InterPro" id="IPR022398">
    <property type="entry name" value="Peptidase_S8_His-AS"/>
</dbReference>
<dbReference type="PROSITE" id="PS51892">
    <property type="entry name" value="SUBTILASE"/>
    <property type="match status" value="1"/>
</dbReference>
<dbReference type="RefSeq" id="WP_160423665.1">
    <property type="nucleotide sequence ID" value="NZ_WSTA01000024.1"/>
</dbReference>
<dbReference type="InterPro" id="IPR000209">
    <property type="entry name" value="Peptidase_S8/S53_dom"/>
</dbReference>
<dbReference type="Gene3D" id="3.40.50.200">
    <property type="entry name" value="Peptidase S8/S53 domain"/>
    <property type="match status" value="1"/>
</dbReference>
<dbReference type="PANTHER" id="PTHR43806:SF11">
    <property type="entry name" value="CEREVISIN-RELATED"/>
    <property type="match status" value="1"/>
</dbReference>
<dbReference type="InterPro" id="IPR050131">
    <property type="entry name" value="Peptidase_S8_subtilisin-like"/>
</dbReference>
<dbReference type="GO" id="GO:0006508">
    <property type="term" value="P:proteolysis"/>
    <property type="evidence" value="ECO:0007669"/>
    <property type="project" value="UniProtKB-KW"/>
</dbReference>
<evidence type="ECO:0000313" key="9">
    <source>
        <dbReference type="EMBL" id="MWB98325.1"/>
    </source>
</evidence>
<keyword evidence="3 5" id="KW-0378">Hydrolase</keyword>
<feature type="active site" description="Charge relay system" evidence="5">
    <location>
        <position position="81"/>
    </location>
</feature>
<feature type="transmembrane region" description="Helical" evidence="7">
    <location>
        <begin position="404"/>
        <end position="426"/>
    </location>
</feature>
<dbReference type="PROSITE" id="PS00138">
    <property type="entry name" value="SUBTILASE_SER"/>
    <property type="match status" value="1"/>
</dbReference>
<dbReference type="PROSITE" id="PS00137">
    <property type="entry name" value="SUBTILASE_HIS"/>
    <property type="match status" value="1"/>
</dbReference>
<keyword evidence="7" id="KW-1133">Transmembrane helix</keyword>
<keyword evidence="4 5" id="KW-0720">Serine protease</keyword>
<name>A0A6I4P0R6_9MICO</name>
<dbReference type="EMBL" id="WSTA01000024">
    <property type="protein sequence ID" value="MWB98325.1"/>
    <property type="molecule type" value="Genomic_DNA"/>
</dbReference>
<dbReference type="AlphaFoldDB" id="A0A6I4P0R6"/>
<protein>
    <submittedName>
        <fullName evidence="9">S8 family serine peptidase</fullName>
    </submittedName>
</protein>
<dbReference type="GO" id="GO:0004252">
    <property type="term" value="F:serine-type endopeptidase activity"/>
    <property type="evidence" value="ECO:0007669"/>
    <property type="project" value="UniProtKB-UniRule"/>
</dbReference>
<dbReference type="InterPro" id="IPR023828">
    <property type="entry name" value="Peptidase_S8_Ser-AS"/>
</dbReference>
<dbReference type="PRINTS" id="PR00723">
    <property type="entry name" value="SUBTILISIN"/>
</dbReference>
<sequence length="441" mass="44904">MTRGRSDAPRGARARSRGSERRLRRGAGFVAALAAVAGVLTGAAPAHADTVRDAQYWLDGYGYTTAWNTSRGKGVTVAVIDTGVDGSVAELEGVVVGGSDPSGVGAPDGQTPVGSADDKGHGTMVASLLAGRGTGPDSGVLGVAPEAELLSISVAFGADTGSTVSNDDQIAEAVRWAVDQGADVINMSLTRNTLSWPESWDDAFMYAFEHDVVVVAAAGNRAGGTTEVGAPATIPGVLTVGGVDRDQNASFDASSQGITISVAAPSEDLVGVAPGGGYYIWDGTSAATPLVSGLVALVRAAHPELDAGNVINRITETADPKGEQVPSPLYGYGLIDPAEAVNAVVPLVDTDPAAQLAEWIRINRRADSPDSGTPESEEAIVPAPDPPLPQADAGPSILPTPWTLAYITLPLALVAVFGSLAVLIGVGATRDLRRRSQPPPP</sequence>
<keyword evidence="7" id="KW-0812">Transmembrane</keyword>
<keyword evidence="2 5" id="KW-0645">Protease</keyword>
<organism evidence="9 10">
    <name type="scientific">Agromyces seonyuensis</name>
    <dbReference type="NCBI Taxonomy" id="2662446"/>
    <lineage>
        <taxon>Bacteria</taxon>
        <taxon>Bacillati</taxon>
        <taxon>Actinomycetota</taxon>
        <taxon>Actinomycetes</taxon>
        <taxon>Micrococcales</taxon>
        <taxon>Microbacteriaceae</taxon>
        <taxon>Agromyces</taxon>
    </lineage>
</organism>
<keyword evidence="10" id="KW-1185">Reference proteome</keyword>
<evidence type="ECO:0000256" key="6">
    <source>
        <dbReference type="SAM" id="MobiDB-lite"/>
    </source>
</evidence>
<feature type="compositionally biased region" description="Basic and acidic residues" evidence="6">
    <location>
        <begin position="1"/>
        <end position="10"/>
    </location>
</feature>
<reference evidence="9 10" key="1">
    <citation type="submission" date="2019-12" db="EMBL/GenBank/DDBJ databases">
        <authorList>
            <person name="Kim Y.S."/>
        </authorList>
    </citation>
    <scope>NUCLEOTIDE SEQUENCE [LARGE SCALE GENOMIC DNA]</scope>
    <source>
        <strain evidence="9 10">MMS17-SY077</strain>
    </source>
</reference>
<feature type="active site" description="Charge relay system" evidence="5">
    <location>
        <position position="121"/>
    </location>
</feature>
<feature type="domain" description="Peptidase S8/S53" evidence="8">
    <location>
        <begin position="72"/>
        <end position="333"/>
    </location>
</feature>
<proteinExistence type="inferred from homology"/>
<evidence type="ECO:0000259" key="8">
    <source>
        <dbReference type="Pfam" id="PF00082"/>
    </source>
</evidence>
<gene>
    <name evidence="9" type="ORF">GB864_07150</name>
</gene>
<evidence type="ECO:0000256" key="4">
    <source>
        <dbReference type="ARBA" id="ARBA00022825"/>
    </source>
</evidence>
<evidence type="ECO:0000256" key="7">
    <source>
        <dbReference type="SAM" id="Phobius"/>
    </source>
</evidence>
<dbReference type="InterPro" id="IPR036852">
    <property type="entry name" value="Peptidase_S8/S53_dom_sf"/>
</dbReference>
<evidence type="ECO:0000256" key="1">
    <source>
        <dbReference type="ARBA" id="ARBA00011073"/>
    </source>
</evidence>
<comment type="caution">
    <text evidence="9">The sequence shown here is derived from an EMBL/GenBank/DDBJ whole genome shotgun (WGS) entry which is preliminary data.</text>
</comment>
<accession>A0A6I4P0R6</accession>
<evidence type="ECO:0000256" key="2">
    <source>
        <dbReference type="ARBA" id="ARBA00022670"/>
    </source>
</evidence>
<dbReference type="InterPro" id="IPR015500">
    <property type="entry name" value="Peptidase_S8_subtilisin-rel"/>
</dbReference>
<feature type="region of interest" description="Disordered" evidence="6">
    <location>
        <begin position="365"/>
        <end position="394"/>
    </location>
</feature>
<dbReference type="PANTHER" id="PTHR43806">
    <property type="entry name" value="PEPTIDASE S8"/>
    <property type="match status" value="1"/>
</dbReference>
<evidence type="ECO:0000256" key="5">
    <source>
        <dbReference type="PROSITE-ProRule" id="PRU01240"/>
    </source>
</evidence>
<evidence type="ECO:0000256" key="3">
    <source>
        <dbReference type="ARBA" id="ARBA00022801"/>
    </source>
</evidence>
<feature type="active site" description="Charge relay system" evidence="5">
    <location>
        <position position="285"/>
    </location>
</feature>
<feature type="region of interest" description="Disordered" evidence="6">
    <location>
        <begin position="1"/>
        <end position="21"/>
    </location>
</feature>
<dbReference type="Pfam" id="PF00082">
    <property type="entry name" value="Peptidase_S8"/>
    <property type="match status" value="1"/>
</dbReference>
<comment type="similarity">
    <text evidence="1 5">Belongs to the peptidase S8 family.</text>
</comment>
<keyword evidence="7" id="KW-0472">Membrane</keyword>
<dbReference type="Proteomes" id="UP000438182">
    <property type="component" value="Unassembled WGS sequence"/>
</dbReference>